<evidence type="ECO:0000256" key="1">
    <source>
        <dbReference type="ARBA" id="ARBA00004123"/>
    </source>
</evidence>
<organism evidence="7 8">
    <name type="scientific">Abeliophyllum distichum</name>
    <dbReference type="NCBI Taxonomy" id="126358"/>
    <lineage>
        <taxon>Eukaryota</taxon>
        <taxon>Viridiplantae</taxon>
        <taxon>Streptophyta</taxon>
        <taxon>Embryophyta</taxon>
        <taxon>Tracheophyta</taxon>
        <taxon>Spermatophyta</taxon>
        <taxon>Magnoliopsida</taxon>
        <taxon>eudicotyledons</taxon>
        <taxon>Gunneridae</taxon>
        <taxon>Pentapetalae</taxon>
        <taxon>asterids</taxon>
        <taxon>lamiids</taxon>
        <taxon>Lamiales</taxon>
        <taxon>Oleaceae</taxon>
        <taxon>Forsythieae</taxon>
        <taxon>Abeliophyllum</taxon>
    </lineage>
</organism>
<evidence type="ECO:0000256" key="2">
    <source>
        <dbReference type="ARBA" id="ARBA00023015"/>
    </source>
</evidence>
<evidence type="ECO:0000256" key="3">
    <source>
        <dbReference type="ARBA" id="ARBA00023125"/>
    </source>
</evidence>
<keyword evidence="3" id="KW-0238">DNA-binding</keyword>
<accession>A0ABD1TDM6</accession>
<keyword evidence="8" id="KW-1185">Reference proteome</keyword>
<evidence type="ECO:0000256" key="5">
    <source>
        <dbReference type="ARBA" id="ARBA00023242"/>
    </source>
</evidence>
<keyword evidence="5" id="KW-0539">Nucleus</keyword>
<dbReference type="InterPro" id="IPR045239">
    <property type="entry name" value="bHLH95_bHLH"/>
</dbReference>
<reference evidence="8" key="1">
    <citation type="submission" date="2024-07" db="EMBL/GenBank/DDBJ databases">
        <title>Two chromosome-level genome assemblies of Korean endemic species Abeliophyllum distichum and Forsythia ovata (Oleaceae).</title>
        <authorList>
            <person name="Jang H."/>
        </authorList>
    </citation>
    <scope>NUCLEOTIDE SEQUENCE [LARGE SCALE GENOMIC DNA]</scope>
</reference>
<proteinExistence type="predicted"/>
<evidence type="ECO:0000259" key="6">
    <source>
        <dbReference type="PROSITE" id="PS50888"/>
    </source>
</evidence>
<dbReference type="PANTHER" id="PTHR16223:SF109">
    <property type="entry name" value="BHLH DOMAIN-CONTAINING PROTEIN"/>
    <property type="match status" value="1"/>
</dbReference>
<dbReference type="GO" id="GO:0005634">
    <property type="term" value="C:nucleus"/>
    <property type="evidence" value="ECO:0007669"/>
    <property type="project" value="UniProtKB-SubCell"/>
</dbReference>
<dbReference type="PROSITE" id="PS50888">
    <property type="entry name" value="BHLH"/>
    <property type="match status" value="1"/>
</dbReference>
<keyword evidence="4" id="KW-0804">Transcription</keyword>
<evidence type="ECO:0000256" key="4">
    <source>
        <dbReference type="ARBA" id="ARBA00023163"/>
    </source>
</evidence>
<dbReference type="AlphaFoldDB" id="A0ABD1TDM6"/>
<protein>
    <recommendedName>
        <fullName evidence="6">BHLH domain-containing protein</fullName>
    </recommendedName>
</protein>
<feature type="domain" description="BHLH" evidence="6">
    <location>
        <begin position="158"/>
        <end position="207"/>
    </location>
</feature>
<comment type="caution">
    <text evidence="7">The sequence shown here is derived from an EMBL/GenBank/DDBJ whole genome shotgun (WGS) entry which is preliminary data.</text>
</comment>
<dbReference type="Pfam" id="PF00010">
    <property type="entry name" value="HLH"/>
    <property type="match status" value="1"/>
</dbReference>
<sequence>MEEQDLEDALQLAPLTFCGTNTVYMLVSEGDGNQHNIMPVASSGIHTVPIPIPQWMHCQTPQNYVEFLAEKGFPEIRKDASYDISTEASNFGQAYPSQVEGYSMPQGEWDQVMDFLGVENQLGVQKQNWNEEYSNVSQAYSELGDAAANYPSEARRKMSRQRAYASDRCRRLRISERLDALQELLPNSKEGGKASVLDDIIDYIKYLQFQVKDLSQSRLGGEPTSSPFIFLEGYGHYFVHEQMLHEPLEEMMGKLFEVNPSAATELLHSRGLFFMPMAFAEGLHKTHIDAARVEDRSSAEEAGKTNEMGRHFFLQIGPKWVSSPIANKIFKFQLPRVHAGQRLASSPMASEKLRFERNSSRRSELQKIMENGEISDCRGGVLFAGQKFDGKGS</sequence>
<dbReference type="PANTHER" id="PTHR16223">
    <property type="entry name" value="TRANSCRIPTION FACTOR BHLH83-RELATED"/>
    <property type="match status" value="1"/>
</dbReference>
<dbReference type="InterPro" id="IPR011598">
    <property type="entry name" value="bHLH_dom"/>
</dbReference>
<dbReference type="InterPro" id="IPR045843">
    <property type="entry name" value="IND-like"/>
</dbReference>
<comment type="subcellular location">
    <subcellularLocation>
        <location evidence="1">Nucleus</location>
    </subcellularLocation>
</comment>
<dbReference type="SUPFAM" id="SSF47459">
    <property type="entry name" value="HLH, helix-loop-helix DNA-binding domain"/>
    <property type="match status" value="1"/>
</dbReference>
<gene>
    <name evidence="7" type="ORF">Adt_16248</name>
</gene>
<dbReference type="GO" id="GO:0003677">
    <property type="term" value="F:DNA binding"/>
    <property type="evidence" value="ECO:0007669"/>
    <property type="project" value="UniProtKB-KW"/>
</dbReference>
<dbReference type="Gene3D" id="4.10.280.10">
    <property type="entry name" value="Helix-loop-helix DNA-binding domain"/>
    <property type="match status" value="1"/>
</dbReference>
<name>A0ABD1TDM6_9LAMI</name>
<dbReference type="Proteomes" id="UP001604336">
    <property type="component" value="Unassembled WGS sequence"/>
</dbReference>
<dbReference type="CDD" id="cd11393">
    <property type="entry name" value="bHLH_AtbHLH_like"/>
    <property type="match status" value="1"/>
</dbReference>
<dbReference type="EMBL" id="JBFOLK010000005">
    <property type="protein sequence ID" value="KAL2510648.1"/>
    <property type="molecule type" value="Genomic_DNA"/>
</dbReference>
<keyword evidence="2" id="KW-0805">Transcription regulation</keyword>
<dbReference type="InterPro" id="IPR036638">
    <property type="entry name" value="HLH_DNA-bd_sf"/>
</dbReference>
<dbReference type="SMART" id="SM00353">
    <property type="entry name" value="HLH"/>
    <property type="match status" value="1"/>
</dbReference>
<evidence type="ECO:0000313" key="8">
    <source>
        <dbReference type="Proteomes" id="UP001604336"/>
    </source>
</evidence>
<evidence type="ECO:0000313" key="7">
    <source>
        <dbReference type="EMBL" id="KAL2510648.1"/>
    </source>
</evidence>